<comment type="caution">
    <text evidence="12">The sequence shown here is derived from an EMBL/GenBank/DDBJ whole genome shotgun (WGS) entry which is preliminary data.</text>
</comment>
<feature type="transmembrane region" description="Helical" evidence="10">
    <location>
        <begin position="253"/>
        <end position="275"/>
    </location>
</feature>
<dbReference type="GO" id="GO:0005524">
    <property type="term" value="F:ATP binding"/>
    <property type="evidence" value="ECO:0007669"/>
    <property type="project" value="UniProtKB-KW"/>
</dbReference>
<feature type="transmembrane region" description="Helical" evidence="10">
    <location>
        <begin position="104"/>
        <end position="127"/>
    </location>
</feature>
<evidence type="ECO:0000313" key="12">
    <source>
        <dbReference type="EMBL" id="KAF5312480.1"/>
    </source>
</evidence>
<sequence>MAPFSALRLSKANNARLASAFQTYSKHRPLVQRVLNVSYVIYVLGATYYGLSQKQSSGGPSKKSRRKGKDEGGKQERVAVDAVFYERLRRILAIVIPNMRSKEAMLLVMHSALLVFRTAISLYVAALDGRIVASLVRAKPLPFFWNILRWLLVAIPATWTNSWLTYTQNKLALAYRTRLTTEVMKDYLGEKGENVGGKVYYKLSNLDDRIKNPDQMITNDIQRFSTSLAAVYSNLAKPILDVILYNYQLSQNVGAEGIVGLTFFVNLSAMLLRYMTPPFGMYTALSAQMAGSLRHTHSRLVEFAEEIGFMRGQQTEKMLIEREYASVIAHENNVLERRWWFGCVEEGIIKWLWGSFGLILCGIPVFVKFPGAKALDLGGRTEGFITNRRLLLSSSDAFGRVMYSYKDISELAGYTARVAQLLSTMKDVRNGKFEKALGKGEVIASEDIRFENVPIITPNGDVLVEKLSFHIKHGQNLLIVGPNGCGKSSLFRILGGLWPVYGGVVHKPAASEFILVPQRPYLSLGTLRDQVIYPHSEADMAERGVTDEDLMSILTVVQMEGIVDRVGGWNSVHEWRETLSGGDQQRIAWARLFYHNPKYAVLDEATSLVPTDIEGMMMEYAGKLGITLLTVSHRPSLWKYHALILHYDGQGGYVFTKLDAERRLALQDEKQALETRLLEVPKMKARLAELRTLAG</sequence>
<feature type="region of interest" description="Disordered" evidence="9">
    <location>
        <begin position="53"/>
        <end position="74"/>
    </location>
</feature>
<evidence type="ECO:0000256" key="8">
    <source>
        <dbReference type="ARBA" id="ARBA00023136"/>
    </source>
</evidence>
<dbReference type="CDD" id="cd03223">
    <property type="entry name" value="ABCD_peroxisomal_ALDP"/>
    <property type="match status" value="1"/>
</dbReference>
<evidence type="ECO:0000256" key="10">
    <source>
        <dbReference type="SAM" id="Phobius"/>
    </source>
</evidence>
<dbReference type="FunFam" id="3.40.50.300:FF:000636">
    <property type="entry name" value="ATP-binding cassette sub-family D member 3"/>
    <property type="match status" value="1"/>
</dbReference>
<evidence type="ECO:0000256" key="2">
    <source>
        <dbReference type="ARBA" id="ARBA00008575"/>
    </source>
</evidence>
<keyword evidence="6" id="KW-0067">ATP-binding</keyword>
<organism evidence="12 13">
    <name type="scientific">Psilocybe cf. subviscida</name>
    <dbReference type="NCBI Taxonomy" id="2480587"/>
    <lineage>
        <taxon>Eukaryota</taxon>
        <taxon>Fungi</taxon>
        <taxon>Dikarya</taxon>
        <taxon>Basidiomycota</taxon>
        <taxon>Agaricomycotina</taxon>
        <taxon>Agaricomycetes</taxon>
        <taxon>Agaricomycetidae</taxon>
        <taxon>Agaricales</taxon>
        <taxon>Agaricineae</taxon>
        <taxon>Strophariaceae</taxon>
        <taxon>Psilocybe</taxon>
    </lineage>
</organism>
<evidence type="ECO:0000256" key="4">
    <source>
        <dbReference type="ARBA" id="ARBA00022692"/>
    </source>
</evidence>
<dbReference type="Proteomes" id="UP000567179">
    <property type="component" value="Unassembled WGS sequence"/>
</dbReference>
<comment type="subcellular location">
    <subcellularLocation>
        <location evidence="1">Peroxisome membrane</location>
        <topology evidence="1">Multi-pass membrane protein</topology>
    </subcellularLocation>
</comment>
<dbReference type="InterPro" id="IPR017871">
    <property type="entry name" value="ABC_transporter-like_CS"/>
</dbReference>
<dbReference type="GO" id="GO:0015910">
    <property type="term" value="P:long-chain fatty acid import into peroxisome"/>
    <property type="evidence" value="ECO:0007669"/>
    <property type="project" value="TreeGrafter"/>
</dbReference>
<evidence type="ECO:0000256" key="3">
    <source>
        <dbReference type="ARBA" id="ARBA00022448"/>
    </source>
</evidence>
<keyword evidence="5" id="KW-0547">Nucleotide-binding</keyword>
<dbReference type="GO" id="GO:0042760">
    <property type="term" value="P:very long-chain fatty acid catabolic process"/>
    <property type="evidence" value="ECO:0007669"/>
    <property type="project" value="TreeGrafter"/>
</dbReference>
<dbReference type="GO" id="GO:0005324">
    <property type="term" value="F:long-chain fatty acid transmembrane transporter activity"/>
    <property type="evidence" value="ECO:0007669"/>
    <property type="project" value="TreeGrafter"/>
</dbReference>
<dbReference type="InterPro" id="IPR003439">
    <property type="entry name" value="ABC_transporter-like_ATP-bd"/>
</dbReference>
<dbReference type="PANTHER" id="PTHR11384:SF69">
    <property type="entry name" value="PEROXISOMAL LONG-CHAIN FATTY ACID IMPORT PROTEIN 1"/>
    <property type="match status" value="1"/>
</dbReference>
<dbReference type="PROSITE" id="PS50893">
    <property type="entry name" value="ABC_TRANSPORTER_2"/>
    <property type="match status" value="1"/>
</dbReference>
<name>A0A8H5AX05_9AGAR</name>
<dbReference type="InterPro" id="IPR027417">
    <property type="entry name" value="P-loop_NTPase"/>
</dbReference>
<feature type="transmembrane region" description="Helical" evidence="10">
    <location>
        <begin position="34"/>
        <end position="51"/>
    </location>
</feature>
<gene>
    <name evidence="12" type="ORF">D9619_002962</name>
</gene>
<dbReference type="GO" id="GO:0005778">
    <property type="term" value="C:peroxisomal membrane"/>
    <property type="evidence" value="ECO:0007669"/>
    <property type="project" value="UniProtKB-SubCell"/>
</dbReference>
<dbReference type="SUPFAM" id="SSF52540">
    <property type="entry name" value="P-loop containing nucleoside triphosphate hydrolases"/>
    <property type="match status" value="1"/>
</dbReference>
<keyword evidence="4 10" id="KW-0812">Transmembrane</keyword>
<reference evidence="12 13" key="1">
    <citation type="journal article" date="2020" name="ISME J.">
        <title>Uncovering the hidden diversity of litter-decomposition mechanisms in mushroom-forming fungi.</title>
        <authorList>
            <person name="Floudas D."/>
            <person name="Bentzer J."/>
            <person name="Ahren D."/>
            <person name="Johansson T."/>
            <person name="Persson P."/>
            <person name="Tunlid A."/>
        </authorList>
    </citation>
    <scope>NUCLEOTIDE SEQUENCE [LARGE SCALE GENOMIC DNA]</scope>
    <source>
        <strain evidence="12 13">CBS 101986</strain>
    </source>
</reference>
<comment type="similarity">
    <text evidence="2">Belongs to the ABC transporter superfamily. ABCD family. Peroxisomal fatty acyl CoA transporter (TC 3.A.1.203) subfamily.</text>
</comment>
<evidence type="ECO:0000256" key="9">
    <source>
        <dbReference type="SAM" id="MobiDB-lite"/>
    </source>
</evidence>
<feature type="domain" description="ABC transporter" evidence="11">
    <location>
        <begin position="448"/>
        <end position="693"/>
    </location>
</feature>
<dbReference type="PANTHER" id="PTHR11384">
    <property type="entry name" value="ATP-BINDING CASSETTE, SUB-FAMILY D MEMBER"/>
    <property type="match status" value="1"/>
</dbReference>
<keyword evidence="8 10" id="KW-0472">Membrane</keyword>
<dbReference type="InterPro" id="IPR050835">
    <property type="entry name" value="ABC_transporter_sub-D"/>
</dbReference>
<dbReference type="Pfam" id="PF00005">
    <property type="entry name" value="ABC_tran"/>
    <property type="match status" value="1"/>
</dbReference>
<dbReference type="SMART" id="SM00382">
    <property type="entry name" value="AAA"/>
    <property type="match status" value="1"/>
</dbReference>
<feature type="transmembrane region" description="Helical" evidence="10">
    <location>
        <begin position="147"/>
        <end position="166"/>
    </location>
</feature>
<accession>A0A8H5AX05</accession>
<evidence type="ECO:0000256" key="1">
    <source>
        <dbReference type="ARBA" id="ARBA00004585"/>
    </source>
</evidence>
<evidence type="ECO:0000259" key="11">
    <source>
        <dbReference type="PROSITE" id="PS50893"/>
    </source>
</evidence>
<dbReference type="GO" id="GO:0140359">
    <property type="term" value="F:ABC-type transporter activity"/>
    <property type="evidence" value="ECO:0007669"/>
    <property type="project" value="InterPro"/>
</dbReference>
<dbReference type="Gene3D" id="3.40.50.300">
    <property type="entry name" value="P-loop containing nucleotide triphosphate hydrolases"/>
    <property type="match status" value="1"/>
</dbReference>
<proteinExistence type="inferred from homology"/>
<dbReference type="InterPro" id="IPR003593">
    <property type="entry name" value="AAA+_ATPase"/>
</dbReference>
<keyword evidence="13" id="KW-1185">Reference proteome</keyword>
<keyword evidence="7 10" id="KW-1133">Transmembrane helix</keyword>
<dbReference type="Pfam" id="PF06472">
    <property type="entry name" value="ABC_membrane_2"/>
    <property type="match status" value="1"/>
</dbReference>
<evidence type="ECO:0000313" key="13">
    <source>
        <dbReference type="Proteomes" id="UP000567179"/>
    </source>
</evidence>
<evidence type="ECO:0000256" key="6">
    <source>
        <dbReference type="ARBA" id="ARBA00022840"/>
    </source>
</evidence>
<dbReference type="EMBL" id="JAACJJ010000056">
    <property type="protein sequence ID" value="KAF5312480.1"/>
    <property type="molecule type" value="Genomic_DNA"/>
</dbReference>
<dbReference type="GO" id="GO:0016887">
    <property type="term" value="F:ATP hydrolysis activity"/>
    <property type="evidence" value="ECO:0007669"/>
    <property type="project" value="InterPro"/>
</dbReference>
<evidence type="ECO:0000256" key="5">
    <source>
        <dbReference type="ARBA" id="ARBA00022741"/>
    </source>
</evidence>
<dbReference type="OrthoDB" id="422637at2759"/>
<dbReference type="PROSITE" id="PS00211">
    <property type="entry name" value="ABC_TRANSPORTER_1"/>
    <property type="match status" value="1"/>
</dbReference>
<evidence type="ECO:0000256" key="7">
    <source>
        <dbReference type="ARBA" id="ARBA00022989"/>
    </source>
</evidence>
<dbReference type="AlphaFoldDB" id="A0A8H5AX05"/>
<dbReference type="GO" id="GO:0006635">
    <property type="term" value="P:fatty acid beta-oxidation"/>
    <property type="evidence" value="ECO:0007669"/>
    <property type="project" value="TreeGrafter"/>
</dbReference>
<dbReference type="InterPro" id="IPR011527">
    <property type="entry name" value="ABC1_TM_dom"/>
</dbReference>
<protein>
    <recommendedName>
        <fullName evidence="11">ABC transporter domain-containing protein</fullName>
    </recommendedName>
</protein>
<keyword evidence="3" id="KW-0813">Transport</keyword>
<dbReference type="GO" id="GO:0007031">
    <property type="term" value="P:peroxisome organization"/>
    <property type="evidence" value="ECO:0007669"/>
    <property type="project" value="TreeGrafter"/>
</dbReference>